<dbReference type="Pfam" id="PF11185">
    <property type="entry name" value="DUF2971"/>
    <property type="match status" value="1"/>
</dbReference>
<proteinExistence type="predicted"/>
<protein>
    <recommendedName>
        <fullName evidence="3">DUF2971 domain-containing protein</fullName>
    </recommendedName>
</protein>
<dbReference type="Proteomes" id="UP000030675">
    <property type="component" value="Unassembled WGS sequence"/>
</dbReference>
<evidence type="ECO:0000313" key="2">
    <source>
        <dbReference type="Proteomes" id="UP000030675"/>
    </source>
</evidence>
<gene>
    <name evidence="1" type="ORF">PLEI_3068</name>
</gene>
<evidence type="ECO:0008006" key="3">
    <source>
        <dbReference type="Google" id="ProtNLM"/>
    </source>
</evidence>
<reference evidence="2" key="1">
    <citation type="submission" date="2012-12" db="EMBL/GenBank/DDBJ databases">
        <title>Genome Sequence of Photobacterium leiognathi lrivu.4.1.</title>
        <authorList>
            <person name="Urbanczyk H."/>
            <person name="Ogura Y."/>
            <person name="Hayashi T."/>
            <person name="Dunlap P.V."/>
        </authorList>
    </citation>
    <scope>NUCLEOTIDE SEQUENCE [LARGE SCALE GENOMIC DNA]</scope>
    <source>
        <strain evidence="2">lrivu.4.1</strain>
    </source>
</reference>
<sequence>MSDVKLSSLFKFRAFENNHIEALIKNELWFSVGSAFNDPFDCSINLPMTWATGETLLKFIAHHTELPMVLHREGKSYSEIKKIIEVTIKNMLDKPIVFNGESSDIYKEIIFGNLEKSLVLCLSKNVKNNVLWSHYSNWHTGFCIELDLDSLLKSMDLYCHSEVIYDDKPYDILSNIGSGNNYSTRQLIKDICFKKCTNWKYEEEYRFVHNKMAKKGVTSTAISYNENCVKAIYFGCKADEKEIQSLCNKLKNRNIIFYKMEIDNNSSSYELKAVVM</sequence>
<dbReference type="InterPro" id="IPR021352">
    <property type="entry name" value="DUF2971"/>
</dbReference>
<dbReference type="AlphaFoldDB" id="V5F625"/>
<dbReference type="HOGENOM" id="CLU_050666_2_1_6"/>
<name>V5F625_PHOLE</name>
<evidence type="ECO:0000313" key="1">
    <source>
        <dbReference type="EMBL" id="GAD31408.1"/>
    </source>
</evidence>
<organism evidence="1 2">
    <name type="scientific">Photobacterium leiognathi lrivu.4.1</name>
    <dbReference type="NCBI Taxonomy" id="1248232"/>
    <lineage>
        <taxon>Bacteria</taxon>
        <taxon>Pseudomonadati</taxon>
        <taxon>Pseudomonadota</taxon>
        <taxon>Gammaproteobacteria</taxon>
        <taxon>Vibrionales</taxon>
        <taxon>Vibrionaceae</taxon>
        <taxon>Photobacterium</taxon>
    </lineage>
</organism>
<dbReference type="EMBL" id="DF196821">
    <property type="protein sequence ID" value="GAD31408.1"/>
    <property type="molecule type" value="Genomic_DNA"/>
</dbReference>
<dbReference type="RefSeq" id="WP_023934271.1">
    <property type="nucleotide sequence ID" value="NZ_DF196821.1"/>
</dbReference>
<accession>V5F625</accession>